<sequence>MIGKEGINHRKTIAQYGFRLKYIRYLIIFHRYPFIFIILPLKRVGFQKPQNTKKDEAFLDTSSFLPYKKDGY</sequence>
<keyword evidence="1" id="KW-0472">Membrane</keyword>
<keyword evidence="1" id="KW-1133">Transmembrane helix</keyword>
<protein>
    <submittedName>
        <fullName evidence="2">Uncharacterized protein</fullName>
    </submittedName>
</protein>
<dbReference type="EMBL" id="BK032710">
    <property type="protein sequence ID" value="DAF56228.1"/>
    <property type="molecule type" value="Genomic_DNA"/>
</dbReference>
<proteinExistence type="predicted"/>
<keyword evidence="1" id="KW-0812">Transmembrane</keyword>
<evidence type="ECO:0000256" key="1">
    <source>
        <dbReference type="SAM" id="Phobius"/>
    </source>
</evidence>
<accession>A0A8S5SYN5</accession>
<organism evidence="2">
    <name type="scientific">Podoviridae sp. ctxqo3</name>
    <dbReference type="NCBI Taxonomy" id="2827755"/>
    <lineage>
        <taxon>Viruses</taxon>
        <taxon>Duplodnaviria</taxon>
        <taxon>Heunggongvirae</taxon>
        <taxon>Uroviricota</taxon>
        <taxon>Caudoviricetes</taxon>
    </lineage>
</organism>
<reference evidence="2" key="1">
    <citation type="journal article" date="2021" name="Proc. Natl. Acad. Sci. U.S.A.">
        <title>A Catalog of Tens of Thousands of Viruses from Human Metagenomes Reveals Hidden Associations with Chronic Diseases.</title>
        <authorList>
            <person name="Tisza M.J."/>
            <person name="Buck C.B."/>
        </authorList>
    </citation>
    <scope>NUCLEOTIDE SEQUENCE</scope>
    <source>
        <strain evidence="2">Ctxqo3</strain>
    </source>
</reference>
<feature type="transmembrane region" description="Helical" evidence="1">
    <location>
        <begin position="22"/>
        <end position="41"/>
    </location>
</feature>
<name>A0A8S5SYN5_9CAUD</name>
<evidence type="ECO:0000313" key="2">
    <source>
        <dbReference type="EMBL" id="DAF56228.1"/>
    </source>
</evidence>